<organism evidence="7 8">
    <name type="scientific">Haloarcula saliterrae</name>
    <dbReference type="NCBI Taxonomy" id="2950534"/>
    <lineage>
        <taxon>Archaea</taxon>
        <taxon>Methanobacteriati</taxon>
        <taxon>Methanobacteriota</taxon>
        <taxon>Stenosarchaea group</taxon>
        <taxon>Halobacteria</taxon>
        <taxon>Halobacteriales</taxon>
        <taxon>Haloarculaceae</taxon>
        <taxon>Haloarcula</taxon>
    </lineage>
</organism>
<dbReference type="GO" id="GO:0008233">
    <property type="term" value="F:peptidase activity"/>
    <property type="evidence" value="ECO:0007669"/>
    <property type="project" value="UniProtKB-KW"/>
</dbReference>
<gene>
    <name evidence="7" type="ORF">NDI56_19770</name>
</gene>
<dbReference type="InterPro" id="IPR035952">
    <property type="entry name" value="Rhomboid-like_sf"/>
</dbReference>
<feature type="transmembrane region" description="Helical" evidence="5">
    <location>
        <begin position="111"/>
        <end position="132"/>
    </location>
</feature>
<dbReference type="GO" id="GO:0006508">
    <property type="term" value="P:proteolysis"/>
    <property type="evidence" value="ECO:0007669"/>
    <property type="project" value="UniProtKB-KW"/>
</dbReference>
<evidence type="ECO:0000256" key="2">
    <source>
        <dbReference type="ARBA" id="ARBA00022692"/>
    </source>
</evidence>
<evidence type="ECO:0000313" key="7">
    <source>
        <dbReference type="EMBL" id="MDS0261645.1"/>
    </source>
</evidence>
<evidence type="ECO:0000256" key="1">
    <source>
        <dbReference type="ARBA" id="ARBA00004141"/>
    </source>
</evidence>
<dbReference type="Gene3D" id="1.20.1540.10">
    <property type="entry name" value="Rhomboid-like"/>
    <property type="match status" value="1"/>
</dbReference>
<sequence length="208" mass="22284">MELSVRRLVGYVPVTVVGVAVVSGVLAANGVRFDDVFGLPGVPYLFNPFNYTVNMLFHAGWGHYAGNMRLWLPVGIVLTWLTSNRHVLWLVIAVGVGKTATGILIQGPTVGMSGVVFGVAAAALVRSTDYALQDASLETVQTVVAGLMIPLATGFFLIVILAGPRWIADFSHFLGFLFGGAIEAMYVFSEREGGRESDARSVPRNIGR</sequence>
<evidence type="ECO:0000256" key="3">
    <source>
        <dbReference type="ARBA" id="ARBA00022989"/>
    </source>
</evidence>
<accession>A0ABU2FH94</accession>
<proteinExistence type="predicted"/>
<evidence type="ECO:0000256" key="5">
    <source>
        <dbReference type="SAM" id="Phobius"/>
    </source>
</evidence>
<reference evidence="7 8" key="1">
    <citation type="submission" date="2022-06" db="EMBL/GenBank/DDBJ databases">
        <title>Haloarcula sp. a new haloarchaeum isolate from saline soil.</title>
        <authorList>
            <person name="Strakova D."/>
            <person name="Galisteo C."/>
            <person name="Sanchez-Porro C."/>
            <person name="Ventosa A."/>
        </authorList>
    </citation>
    <scope>NUCLEOTIDE SEQUENCE [LARGE SCALE GENOMIC DNA]</scope>
    <source>
        <strain evidence="7 8">S1CR25-12</strain>
    </source>
</reference>
<comment type="subcellular location">
    <subcellularLocation>
        <location evidence="1">Membrane</location>
        <topology evidence="1">Multi-pass membrane protein</topology>
    </subcellularLocation>
</comment>
<dbReference type="RefSeq" id="WP_310921554.1">
    <property type="nucleotide sequence ID" value="NZ_JAMQON010000007.1"/>
</dbReference>
<protein>
    <submittedName>
        <fullName evidence="7">Rhomboid family intramembrane serine protease</fullName>
    </submittedName>
</protein>
<evidence type="ECO:0000256" key="4">
    <source>
        <dbReference type="ARBA" id="ARBA00023136"/>
    </source>
</evidence>
<feature type="transmembrane region" description="Helical" evidence="5">
    <location>
        <begin position="144"/>
        <end position="164"/>
    </location>
</feature>
<keyword evidence="4 5" id="KW-0472">Membrane</keyword>
<dbReference type="InterPro" id="IPR022764">
    <property type="entry name" value="Peptidase_S54_rhomboid_dom"/>
</dbReference>
<dbReference type="EMBL" id="JAMQON010000007">
    <property type="protein sequence ID" value="MDS0261645.1"/>
    <property type="molecule type" value="Genomic_DNA"/>
</dbReference>
<dbReference type="Pfam" id="PF01694">
    <property type="entry name" value="Rhomboid"/>
    <property type="match status" value="1"/>
</dbReference>
<keyword evidence="8" id="KW-1185">Reference proteome</keyword>
<name>A0ABU2FH94_9EURY</name>
<comment type="caution">
    <text evidence="7">The sequence shown here is derived from an EMBL/GenBank/DDBJ whole genome shotgun (WGS) entry which is preliminary data.</text>
</comment>
<feature type="domain" description="Peptidase S54 rhomboid" evidence="6">
    <location>
        <begin position="52"/>
        <end position="185"/>
    </location>
</feature>
<evidence type="ECO:0000313" key="8">
    <source>
        <dbReference type="Proteomes" id="UP001259659"/>
    </source>
</evidence>
<feature type="transmembrane region" description="Helical" evidence="5">
    <location>
        <begin position="9"/>
        <end position="28"/>
    </location>
</feature>
<evidence type="ECO:0000259" key="6">
    <source>
        <dbReference type="Pfam" id="PF01694"/>
    </source>
</evidence>
<keyword evidence="7" id="KW-0645">Protease</keyword>
<dbReference type="Proteomes" id="UP001259659">
    <property type="component" value="Unassembled WGS sequence"/>
</dbReference>
<keyword evidence="2 5" id="KW-0812">Transmembrane</keyword>
<dbReference type="SUPFAM" id="SSF144091">
    <property type="entry name" value="Rhomboid-like"/>
    <property type="match status" value="1"/>
</dbReference>
<keyword evidence="3 5" id="KW-1133">Transmembrane helix</keyword>
<keyword evidence="7" id="KW-0378">Hydrolase</keyword>